<evidence type="ECO:0000313" key="1">
    <source>
        <dbReference type="EMBL" id="WNM41277.1"/>
    </source>
</evidence>
<organism evidence="1 2">
    <name type="scientific">Micromonospora halotolerans</name>
    <dbReference type="NCBI Taxonomy" id="709879"/>
    <lineage>
        <taxon>Bacteria</taxon>
        <taxon>Bacillati</taxon>
        <taxon>Actinomycetota</taxon>
        <taxon>Actinomycetes</taxon>
        <taxon>Micromonosporales</taxon>
        <taxon>Micromonosporaceae</taxon>
        <taxon>Micromonospora</taxon>
    </lineage>
</organism>
<reference evidence="1 2" key="1">
    <citation type="submission" date="2023-09" db="EMBL/GenBank/DDBJ databases">
        <title>Micromonospora halotolerans DSM 45598 genome sequence.</title>
        <authorList>
            <person name="Mo P."/>
        </authorList>
    </citation>
    <scope>NUCLEOTIDE SEQUENCE [LARGE SCALE GENOMIC DNA]</scope>
    <source>
        <strain evidence="1 2">DSM 45598</strain>
    </source>
</reference>
<accession>A0ABZ0A2A5</accession>
<dbReference type="Proteomes" id="UP001303001">
    <property type="component" value="Chromosome"/>
</dbReference>
<gene>
    <name evidence="1" type="ORF">RMN56_08025</name>
</gene>
<sequence>MLDEPAVARELLERAEAVPLSDDGRERLAATLWHAADLAAAGD</sequence>
<name>A0ABZ0A2A5_9ACTN</name>
<keyword evidence="2" id="KW-1185">Reference proteome</keyword>
<protein>
    <submittedName>
        <fullName evidence="1">Uncharacterized protein</fullName>
    </submittedName>
</protein>
<dbReference type="RefSeq" id="WP_313723185.1">
    <property type="nucleotide sequence ID" value="NZ_CP134876.1"/>
</dbReference>
<dbReference type="EMBL" id="CP134876">
    <property type="protein sequence ID" value="WNM41277.1"/>
    <property type="molecule type" value="Genomic_DNA"/>
</dbReference>
<proteinExistence type="predicted"/>
<evidence type="ECO:0000313" key="2">
    <source>
        <dbReference type="Proteomes" id="UP001303001"/>
    </source>
</evidence>